<keyword evidence="2" id="KW-1185">Reference proteome</keyword>
<evidence type="ECO:0000313" key="1">
    <source>
        <dbReference type="EMBL" id="MFB9733041.1"/>
    </source>
</evidence>
<dbReference type="EMBL" id="JBHMAX010000024">
    <property type="protein sequence ID" value="MFB9733041.1"/>
    <property type="molecule type" value="Genomic_DNA"/>
</dbReference>
<protein>
    <recommendedName>
        <fullName evidence="3">CopG family transcriptional regulator</fullName>
    </recommendedName>
</protein>
<accession>A0ABV5V5E8</accession>
<organism evidence="1 2">
    <name type="scientific">Ornithinimicrobium kibberense</name>
    <dbReference type="NCBI Taxonomy" id="282060"/>
    <lineage>
        <taxon>Bacteria</taxon>
        <taxon>Bacillati</taxon>
        <taxon>Actinomycetota</taxon>
        <taxon>Actinomycetes</taxon>
        <taxon>Micrococcales</taxon>
        <taxon>Ornithinimicrobiaceae</taxon>
        <taxon>Ornithinimicrobium</taxon>
    </lineage>
</organism>
<name>A0ABV5V5E8_9MICO</name>
<proteinExistence type="predicted"/>
<dbReference type="RefSeq" id="WP_272949574.1">
    <property type="nucleotide sequence ID" value="NZ_JBHMAX010000024.1"/>
</dbReference>
<gene>
    <name evidence="1" type="ORF">ACFFN0_13410</name>
</gene>
<evidence type="ECO:0008006" key="3">
    <source>
        <dbReference type="Google" id="ProtNLM"/>
    </source>
</evidence>
<dbReference type="Proteomes" id="UP001589613">
    <property type="component" value="Unassembled WGS sequence"/>
</dbReference>
<comment type="caution">
    <text evidence="1">The sequence shown here is derived from an EMBL/GenBank/DDBJ whole genome shotgun (WGS) entry which is preliminary data.</text>
</comment>
<reference evidence="1 2" key="1">
    <citation type="submission" date="2024-09" db="EMBL/GenBank/DDBJ databases">
        <authorList>
            <person name="Sun Q."/>
            <person name="Mori K."/>
        </authorList>
    </citation>
    <scope>NUCLEOTIDE SEQUENCE [LARGE SCALE GENOMIC DNA]</scope>
    <source>
        <strain evidence="1 2">JCM 12763</strain>
    </source>
</reference>
<sequence>MSTVDAEESATGQEDAVSAFVRARAGLRLQEDVKELIEEGRRPA</sequence>
<evidence type="ECO:0000313" key="2">
    <source>
        <dbReference type="Proteomes" id="UP001589613"/>
    </source>
</evidence>